<dbReference type="EMBL" id="CAJA01000088">
    <property type="protein sequence ID" value="CCH72574.1"/>
    <property type="molecule type" value="Genomic_DNA"/>
</dbReference>
<keyword evidence="5 6" id="KW-0472">Membrane</keyword>
<protein>
    <submittedName>
        <fullName evidence="7">Sodium pump decarboxylase gamma subunit</fullName>
    </submittedName>
</protein>
<dbReference type="AlphaFoldDB" id="W6K2J0"/>
<evidence type="ECO:0000256" key="3">
    <source>
        <dbReference type="ARBA" id="ARBA00022692"/>
    </source>
</evidence>
<dbReference type="Proteomes" id="UP000035763">
    <property type="component" value="Unassembled WGS sequence"/>
</dbReference>
<evidence type="ECO:0000313" key="7">
    <source>
        <dbReference type="EMBL" id="CCH72574.1"/>
    </source>
</evidence>
<dbReference type="InterPro" id="IPR005899">
    <property type="entry name" value="Na_pump_deCOase"/>
</dbReference>
<evidence type="ECO:0000313" key="8">
    <source>
        <dbReference type="Proteomes" id="UP000035763"/>
    </source>
</evidence>
<comment type="caution">
    <text evidence="7">The sequence shown here is derived from an EMBL/GenBank/DDBJ whole genome shotgun (WGS) entry which is preliminary data.</text>
</comment>
<reference evidence="7 8" key="1">
    <citation type="journal article" date="2013" name="ISME J.">
        <title>A metabolic model for members of the genus Tetrasphaera involved in enhanced biological phosphorus removal.</title>
        <authorList>
            <person name="Kristiansen R."/>
            <person name="Nguyen H.T.T."/>
            <person name="Saunders A.M."/>
            <person name="Nielsen J.L."/>
            <person name="Wimmer R."/>
            <person name="Le V.Q."/>
            <person name="McIlroy S.J."/>
            <person name="Petrovski S."/>
            <person name="Seviour R.J."/>
            <person name="Calteau A."/>
            <person name="Nielsen K.L."/>
            <person name="Nielsen P.H."/>
        </authorList>
    </citation>
    <scope>NUCLEOTIDE SEQUENCE [LARGE SCALE GENOMIC DNA]</scope>
    <source>
        <strain evidence="7 8">Ben110</strain>
    </source>
</reference>
<feature type="transmembrane region" description="Helical" evidence="6">
    <location>
        <begin position="6"/>
        <end position="31"/>
    </location>
</feature>
<dbReference type="GO" id="GO:0015081">
    <property type="term" value="F:sodium ion transmembrane transporter activity"/>
    <property type="evidence" value="ECO:0007669"/>
    <property type="project" value="InterPro"/>
</dbReference>
<keyword evidence="2" id="KW-1003">Cell membrane</keyword>
<dbReference type="GO" id="GO:0005886">
    <property type="term" value="C:plasma membrane"/>
    <property type="evidence" value="ECO:0007669"/>
    <property type="project" value="UniProtKB-SubCell"/>
</dbReference>
<keyword evidence="8" id="KW-1185">Reference proteome</keyword>
<dbReference type="RefSeq" id="WP_048698028.1">
    <property type="nucleotide sequence ID" value="NZ_HG764815.1"/>
</dbReference>
<name>W6K2J0_9MICO</name>
<dbReference type="Pfam" id="PF04277">
    <property type="entry name" value="OAD_gamma"/>
    <property type="match status" value="1"/>
</dbReference>
<organism evidence="7 8">
    <name type="scientific">Nostocoides australiense Ben110</name>
    <dbReference type="NCBI Taxonomy" id="1193182"/>
    <lineage>
        <taxon>Bacteria</taxon>
        <taxon>Bacillati</taxon>
        <taxon>Actinomycetota</taxon>
        <taxon>Actinomycetes</taxon>
        <taxon>Micrococcales</taxon>
        <taxon>Intrasporangiaceae</taxon>
        <taxon>Nostocoides</taxon>
    </lineage>
</organism>
<evidence type="ECO:0000256" key="6">
    <source>
        <dbReference type="SAM" id="Phobius"/>
    </source>
</evidence>
<gene>
    <name evidence="7" type="ORF">BN11_1780019</name>
</gene>
<dbReference type="OrthoDB" id="5148111at2"/>
<keyword evidence="4 6" id="KW-1133">Transmembrane helix</keyword>
<proteinExistence type="predicted"/>
<evidence type="ECO:0000256" key="5">
    <source>
        <dbReference type="ARBA" id="ARBA00023136"/>
    </source>
</evidence>
<evidence type="ECO:0000256" key="4">
    <source>
        <dbReference type="ARBA" id="ARBA00022989"/>
    </source>
</evidence>
<dbReference type="GO" id="GO:0036376">
    <property type="term" value="P:sodium ion export across plasma membrane"/>
    <property type="evidence" value="ECO:0007669"/>
    <property type="project" value="InterPro"/>
</dbReference>
<evidence type="ECO:0000256" key="1">
    <source>
        <dbReference type="ARBA" id="ARBA00004236"/>
    </source>
</evidence>
<comment type="subcellular location">
    <subcellularLocation>
        <location evidence="1">Cell membrane</location>
    </subcellularLocation>
</comment>
<sequence>MKDIGFGLGMTAAGMGTVFAMLLLLMIIVSLMGRMDRQPSSAENAGRDGLAGADLDAMSGIDDAPDTAPRVLADGLTEDQIAAVSVAVLLHAEIRRQQAAPAMRTHQPGSHIFASRWVANGRGLQTQPWRRS</sequence>
<accession>W6K2J0</accession>
<evidence type="ECO:0000256" key="2">
    <source>
        <dbReference type="ARBA" id="ARBA00022475"/>
    </source>
</evidence>
<keyword evidence="3 6" id="KW-0812">Transmembrane</keyword>
<dbReference type="STRING" id="1193182.BN11_1780019"/>